<sequence length="188" mass="19939">MTPSHPLFPTPARLAALCAAFAIAALQTPLAQAQASAPMAHDMPPHHMTMSGAAPAASMASQPAPEVDARQVVDFPPAARRATLAEMRSHLETMGEIQSALSKSEFELAARLAENKLGLSSMHGDMNDSARYMPKRMREMGYAMHRSASQFAVAAQDASVGGDVRPALAALSTVTQNCVACHAIYRLK</sequence>
<dbReference type="SUPFAM" id="SSF47175">
    <property type="entry name" value="Cytochromes"/>
    <property type="match status" value="1"/>
</dbReference>
<name>A0A1J5Q5R9_9ZZZZ</name>
<dbReference type="GO" id="GO:0009055">
    <property type="term" value="F:electron transfer activity"/>
    <property type="evidence" value="ECO:0007669"/>
    <property type="project" value="InterPro"/>
</dbReference>
<dbReference type="GO" id="GO:0005506">
    <property type="term" value="F:iron ion binding"/>
    <property type="evidence" value="ECO:0007669"/>
    <property type="project" value="InterPro"/>
</dbReference>
<reference evidence="1" key="1">
    <citation type="submission" date="2016-10" db="EMBL/GenBank/DDBJ databases">
        <title>Sequence of Gallionella enrichment culture.</title>
        <authorList>
            <person name="Poehlein A."/>
            <person name="Muehling M."/>
            <person name="Daniel R."/>
        </authorList>
    </citation>
    <scope>NUCLEOTIDE SEQUENCE</scope>
</reference>
<dbReference type="GO" id="GO:0020037">
    <property type="term" value="F:heme binding"/>
    <property type="evidence" value="ECO:0007669"/>
    <property type="project" value="InterPro"/>
</dbReference>
<organism evidence="1">
    <name type="scientific">mine drainage metagenome</name>
    <dbReference type="NCBI Taxonomy" id="410659"/>
    <lineage>
        <taxon>unclassified sequences</taxon>
        <taxon>metagenomes</taxon>
        <taxon>ecological metagenomes</taxon>
    </lineage>
</organism>
<proteinExistence type="predicted"/>
<evidence type="ECO:0000313" key="1">
    <source>
        <dbReference type="EMBL" id="OIQ75335.1"/>
    </source>
</evidence>
<dbReference type="AlphaFoldDB" id="A0A1J5Q5R9"/>
<comment type="caution">
    <text evidence="1">The sequence shown here is derived from an EMBL/GenBank/DDBJ whole genome shotgun (WGS) entry which is preliminary data.</text>
</comment>
<dbReference type="Gene3D" id="1.20.120.10">
    <property type="entry name" value="Cytochrome c/b562"/>
    <property type="match status" value="1"/>
</dbReference>
<evidence type="ECO:0008006" key="2">
    <source>
        <dbReference type="Google" id="ProtNLM"/>
    </source>
</evidence>
<dbReference type="InterPro" id="IPR010980">
    <property type="entry name" value="Cyt_c/b562"/>
</dbReference>
<protein>
    <recommendedName>
        <fullName evidence="2">Cytochrome C</fullName>
    </recommendedName>
</protein>
<gene>
    <name evidence="1" type="ORF">GALL_430010</name>
</gene>
<accession>A0A1J5Q5R9</accession>
<dbReference type="GO" id="GO:0022900">
    <property type="term" value="P:electron transport chain"/>
    <property type="evidence" value="ECO:0007669"/>
    <property type="project" value="InterPro"/>
</dbReference>
<dbReference type="EMBL" id="MLJW01002199">
    <property type="protein sequence ID" value="OIQ75335.1"/>
    <property type="molecule type" value="Genomic_DNA"/>
</dbReference>